<evidence type="ECO:0000259" key="2">
    <source>
        <dbReference type="PROSITE" id="PS50086"/>
    </source>
</evidence>
<name>A0A9W8M0L0_9FUNG</name>
<organism evidence="3 4">
    <name type="scientific">Coemansia brasiliensis</name>
    <dbReference type="NCBI Taxonomy" id="2650707"/>
    <lineage>
        <taxon>Eukaryota</taxon>
        <taxon>Fungi</taxon>
        <taxon>Fungi incertae sedis</taxon>
        <taxon>Zoopagomycota</taxon>
        <taxon>Kickxellomycotina</taxon>
        <taxon>Kickxellomycetes</taxon>
        <taxon>Kickxellales</taxon>
        <taxon>Kickxellaceae</taxon>
        <taxon>Coemansia</taxon>
    </lineage>
</organism>
<dbReference type="PANTHER" id="PTHR47219">
    <property type="entry name" value="RAB GTPASE-ACTIVATING PROTEIN 1-LIKE"/>
    <property type="match status" value="1"/>
</dbReference>
<dbReference type="PROSITE" id="PS50086">
    <property type="entry name" value="TBC_RABGAP"/>
    <property type="match status" value="1"/>
</dbReference>
<feature type="compositionally biased region" description="Polar residues" evidence="1">
    <location>
        <begin position="435"/>
        <end position="448"/>
    </location>
</feature>
<dbReference type="InterPro" id="IPR000195">
    <property type="entry name" value="Rab-GAP-TBC_dom"/>
</dbReference>
<dbReference type="AlphaFoldDB" id="A0A9W8M0L0"/>
<feature type="compositionally biased region" description="Basic and acidic residues" evidence="1">
    <location>
        <begin position="226"/>
        <end position="243"/>
    </location>
</feature>
<dbReference type="InterPro" id="IPR035969">
    <property type="entry name" value="Rab-GAP_TBC_sf"/>
</dbReference>
<dbReference type="PANTHER" id="PTHR47219:SF20">
    <property type="entry name" value="TBC1 DOMAIN FAMILY MEMBER 2B"/>
    <property type="match status" value="1"/>
</dbReference>
<evidence type="ECO:0000313" key="3">
    <source>
        <dbReference type="EMBL" id="KAJ2851306.1"/>
    </source>
</evidence>
<feature type="region of interest" description="Disordered" evidence="1">
    <location>
        <begin position="1"/>
        <end position="20"/>
    </location>
</feature>
<dbReference type="GO" id="GO:0005096">
    <property type="term" value="F:GTPase activator activity"/>
    <property type="evidence" value="ECO:0007669"/>
    <property type="project" value="TreeGrafter"/>
</dbReference>
<dbReference type="Gene3D" id="1.10.8.270">
    <property type="entry name" value="putative rabgap domain of human tbc1 domain family member 14 like domains"/>
    <property type="match status" value="1"/>
</dbReference>
<dbReference type="Proteomes" id="UP001139887">
    <property type="component" value="Unassembled WGS sequence"/>
</dbReference>
<dbReference type="SUPFAM" id="SSF47923">
    <property type="entry name" value="Ypt/Rab-GAP domain of gyp1p"/>
    <property type="match status" value="2"/>
</dbReference>
<feature type="domain" description="Rab-GAP TBC" evidence="2">
    <location>
        <begin position="546"/>
        <end position="723"/>
    </location>
</feature>
<dbReference type="Pfam" id="PF00566">
    <property type="entry name" value="RabGAP-TBC"/>
    <property type="match status" value="1"/>
</dbReference>
<evidence type="ECO:0000313" key="4">
    <source>
        <dbReference type="Proteomes" id="UP001139887"/>
    </source>
</evidence>
<dbReference type="Gene3D" id="1.10.472.80">
    <property type="entry name" value="Ypt/Rab-GAP domain of gyp1p, domain 3"/>
    <property type="match status" value="1"/>
</dbReference>
<feature type="region of interest" description="Disordered" evidence="1">
    <location>
        <begin position="434"/>
        <end position="461"/>
    </location>
</feature>
<dbReference type="GO" id="GO:0031267">
    <property type="term" value="F:small GTPase binding"/>
    <property type="evidence" value="ECO:0007669"/>
    <property type="project" value="TreeGrafter"/>
</dbReference>
<protein>
    <recommendedName>
        <fullName evidence="2">Rab-GAP TBC domain-containing protein</fullName>
    </recommendedName>
</protein>
<reference evidence="3" key="1">
    <citation type="submission" date="2022-07" db="EMBL/GenBank/DDBJ databases">
        <title>Phylogenomic reconstructions and comparative analyses of Kickxellomycotina fungi.</title>
        <authorList>
            <person name="Reynolds N.K."/>
            <person name="Stajich J.E."/>
            <person name="Barry K."/>
            <person name="Grigoriev I.V."/>
            <person name="Crous P."/>
            <person name="Smith M.E."/>
        </authorList>
    </citation>
    <scope>NUCLEOTIDE SEQUENCE</scope>
    <source>
        <strain evidence="3">NRRL 1566</strain>
    </source>
</reference>
<evidence type="ECO:0000256" key="1">
    <source>
        <dbReference type="SAM" id="MobiDB-lite"/>
    </source>
</evidence>
<keyword evidence="4" id="KW-1185">Reference proteome</keyword>
<feature type="region of interest" description="Disordered" evidence="1">
    <location>
        <begin position="320"/>
        <end position="341"/>
    </location>
</feature>
<feature type="compositionally biased region" description="Polar residues" evidence="1">
    <location>
        <begin position="320"/>
        <end position="333"/>
    </location>
</feature>
<dbReference type="SMART" id="SM00164">
    <property type="entry name" value="TBC"/>
    <property type="match status" value="1"/>
</dbReference>
<dbReference type="InterPro" id="IPR050302">
    <property type="entry name" value="Rab_GAP_TBC_domain"/>
</dbReference>
<accession>A0A9W8M0L0</accession>
<feature type="region of interest" description="Disordered" evidence="1">
    <location>
        <begin position="45"/>
        <end position="69"/>
    </location>
</feature>
<dbReference type="OrthoDB" id="294251at2759"/>
<comment type="caution">
    <text evidence="3">The sequence shown here is derived from an EMBL/GenBank/DDBJ whole genome shotgun (WGS) entry which is preliminary data.</text>
</comment>
<sequence length="796" mass="85919">MAKADFGQTLPSSPSLAPVFGRNIRKQALAPTSGTLRRRRLRACSTRKDAAFRQNGSAPPSLSAAQFPQLGDRPKSLVLPALDVWTGSENERLERSASCCEAQHHGRAAKRTSDGQQMQQQQQQPPPLEELARSRPASAPLVCHKIARISCAATTHYSDRSQPSSMALECMGSAAASGRSKHDDADRRASMATPQFLRQLSVLKQLCHPPLAASHKSDDDEVASESEAHTHDQNDKAAVDGRKRSASLPWTPYIDTPVQSVHPQRRRISGKLAQFTRRLIGGLATDPKREVGSEQPSGMHSPLHALPAVDSSALATFNSKPGNAARQQHSTAVTRRLHRRPAPSMIATRRNVTLTIPTTTRAPAPPVLPGIFAIPALSPACTSLHSEAVTASATACGSVTASPVLSAVESRACAVFDDAAPATAHDMLCRLAGGSRSNSEMEGGSSQVVGRGTGEKEDRSQSLPQLHINVHEEWGLFITNCIKNSSPFMESPATPDGADEPFDAASFPASASTAVMSMSESELPKRWFSGLGSDADAQFYALAAKGVPTDFRRQVWMESAGALDVAERRVDMDIRREEIELDLARTSSESTAELAALRHVLYGYAGANPDVGYCQGMDKIAQGLLDAGLEAADALRMLQAVLDGGVLPADMFRPPMMGVQADQLVLEQLVAQRLPQLSAHLHGRLRGSAPLAPVTVTWFLTLFCDCLSRPHRLRVWDVLFVRGYSVMFQASLGLLELCQPSLLQCTTPSAVYSLLQNVAVLVVQVPPDEFAQRVFAPWSQVDPNQLDALRQHVWSF</sequence>
<feature type="region of interest" description="Disordered" evidence="1">
    <location>
        <begin position="96"/>
        <end position="136"/>
    </location>
</feature>
<dbReference type="EMBL" id="JANBUW010000014">
    <property type="protein sequence ID" value="KAJ2851306.1"/>
    <property type="molecule type" value="Genomic_DNA"/>
</dbReference>
<gene>
    <name evidence="3" type="ORF">IWW36_001203</name>
</gene>
<feature type="compositionally biased region" description="Polar residues" evidence="1">
    <location>
        <begin position="54"/>
        <end position="66"/>
    </location>
</feature>
<proteinExistence type="predicted"/>
<feature type="region of interest" description="Disordered" evidence="1">
    <location>
        <begin position="211"/>
        <end position="250"/>
    </location>
</feature>